<name>A0A813J260_POLGL</name>
<dbReference type="GO" id="GO:0031123">
    <property type="term" value="P:RNA 3'-end processing"/>
    <property type="evidence" value="ECO:0007669"/>
    <property type="project" value="TreeGrafter"/>
</dbReference>
<evidence type="ECO:0000313" key="3">
    <source>
        <dbReference type="Proteomes" id="UP000626109"/>
    </source>
</evidence>
<dbReference type="Gene3D" id="1.10.1410.10">
    <property type="match status" value="1"/>
</dbReference>
<dbReference type="EMBL" id="CAJNNW010017798">
    <property type="protein sequence ID" value="CAE8661617.1"/>
    <property type="molecule type" value="Genomic_DNA"/>
</dbReference>
<dbReference type="Gene3D" id="3.30.460.10">
    <property type="entry name" value="Beta Polymerase, domain 2"/>
    <property type="match status" value="1"/>
</dbReference>
<accession>A0A813J260</accession>
<protein>
    <recommendedName>
        <fullName evidence="1">Poly(A) RNA polymerase mitochondrial-like central palm domain-containing protein</fullName>
    </recommendedName>
</protein>
<gene>
    <name evidence="2" type="ORF">PGLA2088_LOCUS14580</name>
</gene>
<dbReference type="PANTHER" id="PTHR12271">
    <property type="entry name" value="POLY A POLYMERASE CID PAP -RELATED"/>
    <property type="match status" value="1"/>
</dbReference>
<dbReference type="SUPFAM" id="SSF81631">
    <property type="entry name" value="PAP/OAS1 substrate-binding domain"/>
    <property type="match status" value="1"/>
</dbReference>
<sequence>AGTRDFKAACADCYQTLLKTCTWSECAKEERTCTFKTCTEALSTPEFQVAPFDWTPDVRLEIFGSTRQGTALMCSDLDVRMSFEQFSVHGQERQLKYLRGVAAAPGPRFEVLQTIVARLPLLRLRFDGWLEVDLTMGDSAVEGPWIDKSVIRLLAASVDAGATQFVQLVKAFSKTHKLVDAYNGFLNSTSWTCLAMTFLQEEGCLPPLKLVEDCSKAALWPVRLTIGLISRFFAFMERSGHKPHRVSLQHGDVRSTRHRNRDGGAAHPLFVQHPEKDGVNLASALSFEGWRQTVEKCTWARQHLVPSQGSTDLRKAVQDVFGIRSASISVPACVDGVPVEATEPPRKRLCREEAEHVPDCSTGSPTS</sequence>
<dbReference type="InterPro" id="IPR054708">
    <property type="entry name" value="MTPAP-like_central"/>
</dbReference>
<reference evidence="2" key="1">
    <citation type="submission" date="2021-02" db="EMBL/GenBank/DDBJ databases">
        <authorList>
            <person name="Dougan E. K."/>
            <person name="Rhodes N."/>
            <person name="Thang M."/>
            <person name="Chan C."/>
        </authorList>
    </citation>
    <scope>NUCLEOTIDE SEQUENCE</scope>
</reference>
<evidence type="ECO:0000259" key="1">
    <source>
        <dbReference type="Pfam" id="PF22600"/>
    </source>
</evidence>
<dbReference type="AlphaFoldDB" id="A0A813J260"/>
<feature type="domain" description="Poly(A) RNA polymerase mitochondrial-like central palm" evidence="1">
    <location>
        <begin position="54"/>
        <end position="138"/>
    </location>
</feature>
<feature type="non-terminal residue" evidence="2">
    <location>
        <position position="367"/>
    </location>
</feature>
<comment type="caution">
    <text evidence="2">The sequence shown here is derived from an EMBL/GenBank/DDBJ whole genome shotgun (WGS) entry which is preliminary data.</text>
</comment>
<proteinExistence type="predicted"/>
<dbReference type="PANTHER" id="PTHR12271:SF66">
    <property type="entry name" value="TERMINAL URIDYLYLTRANSFERASE TAILOR"/>
    <property type="match status" value="1"/>
</dbReference>
<dbReference type="GO" id="GO:0050265">
    <property type="term" value="F:RNA uridylyltransferase activity"/>
    <property type="evidence" value="ECO:0007669"/>
    <property type="project" value="TreeGrafter"/>
</dbReference>
<organism evidence="2 3">
    <name type="scientific">Polarella glacialis</name>
    <name type="common">Dinoflagellate</name>
    <dbReference type="NCBI Taxonomy" id="89957"/>
    <lineage>
        <taxon>Eukaryota</taxon>
        <taxon>Sar</taxon>
        <taxon>Alveolata</taxon>
        <taxon>Dinophyceae</taxon>
        <taxon>Suessiales</taxon>
        <taxon>Suessiaceae</taxon>
        <taxon>Polarella</taxon>
    </lineage>
</organism>
<dbReference type="Proteomes" id="UP000626109">
    <property type="component" value="Unassembled WGS sequence"/>
</dbReference>
<dbReference type="SUPFAM" id="SSF81301">
    <property type="entry name" value="Nucleotidyltransferase"/>
    <property type="match status" value="1"/>
</dbReference>
<evidence type="ECO:0000313" key="2">
    <source>
        <dbReference type="EMBL" id="CAE8661617.1"/>
    </source>
</evidence>
<dbReference type="InterPro" id="IPR043519">
    <property type="entry name" value="NT_sf"/>
</dbReference>
<dbReference type="Pfam" id="PF22600">
    <property type="entry name" value="MTPAP-like_central"/>
    <property type="match status" value="1"/>
</dbReference>